<protein>
    <submittedName>
        <fullName evidence="2">Uncharacterized protein</fullName>
    </submittedName>
</protein>
<name>A0AAI9U8H2_9PEZI</name>
<reference evidence="2 3" key="1">
    <citation type="submission" date="2016-10" db="EMBL/GenBank/DDBJ databases">
        <title>The genome sequence of Colletotrichum fioriniae PJ7.</title>
        <authorList>
            <person name="Baroncelli R."/>
        </authorList>
    </citation>
    <scope>NUCLEOTIDE SEQUENCE [LARGE SCALE GENOMIC DNA]</scope>
    <source>
        <strain evidence="2">Col 31</strain>
    </source>
</reference>
<organism evidence="2 3">
    <name type="scientific">Colletotrichum melonis</name>
    <dbReference type="NCBI Taxonomy" id="1209925"/>
    <lineage>
        <taxon>Eukaryota</taxon>
        <taxon>Fungi</taxon>
        <taxon>Dikarya</taxon>
        <taxon>Ascomycota</taxon>
        <taxon>Pezizomycotina</taxon>
        <taxon>Sordariomycetes</taxon>
        <taxon>Hypocreomycetidae</taxon>
        <taxon>Glomerellales</taxon>
        <taxon>Glomerellaceae</taxon>
        <taxon>Colletotrichum</taxon>
        <taxon>Colletotrichum acutatum species complex</taxon>
    </lineage>
</organism>
<accession>A0AAI9U8H2</accession>
<gene>
    <name evidence="2" type="ORF">CMEL01_06314</name>
</gene>
<evidence type="ECO:0000313" key="3">
    <source>
        <dbReference type="Proteomes" id="UP001239795"/>
    </source>
</evidence>
<keyword evidence="3" id="KW-1185">Reference proteome</keyword>
<proteinExistence type="predicted"/>
<dbReference type="Proteomes" id="UP001239795">
    <property type="component" value="Unassembled WGS sequence"/>
</dbReference>
<feature type="region of interest" description="Disordered" evidence="1">
    <location>
        <begin position="21"/>
        <end position="51"/>
    </location>
</feature>
<dbReference type="EMBL" id="MLGG01000046">
    <property type="protein sequence ID" value="KAK1451740.1"/>
    <property type="molecule type" value="Genomic_DNA"/>
</dbReference>
<comment type="caution">
    <text evidence="2">The sequence shown here is derived from an EMBL/GenBank/DDBJ whole genome shotgun (WGS) entry which is preliminary data.</text>
</comment>
<feature type="compositionally biased region" description="Basic and acidic residues" evidence="1">
    <location>
        <begin position="41"/>
        <end position="51"/>
    </location>
</feature>
<evidence type="ECO:0000256" key="1">
    <source>
        <dbReference type="SAM" id="MobiDB-lite"/>
    </source>
</evidence>
<evidence type="ECO:0000313" key="2">
    <source>
        <dbReference type="EMBL" id="KAK1451740.1"/>
    </source>
</evidence>
<dbReference type="AlphaFoldDB" id="A0AAI9U8H2"/>
<sequence>MQCQGNDGTVLSILINLNESNVQQKRHDDEEQLQESVGTERSGKESNGEETEARVVIMLITATKASKAASRTTPGAKLPWGPSLPCPWGNATLLSAVVLIQLSEL</sequence>